<dbReference type="InterPro" id="IPR019288">
    <property type="entry name" value="3'-5'_exonuclease_PolB-like"/>
</dbReference>
<dbReference type="InterPro" id="IPR012337">
    <property type="entry name" value="RNaseH-like_sf"/>
</dbReference>
<comment type="caution">
    <text evidence="2">The sequence shown here is derived from an EMBL/GenBank/DDBJ whole genome shotgun (WGS) entry which is preliminary data.</text>
</comment>
<dbReference type="Pfam" id="PF10108">
    <property type="entry name" value="DNA_pol_B_exo2"/>
    <property type="match status" value="1"/>
</dbReference>
<dbReference type="InterPro" id="IPR036397">
    <property type="entry name" value="RNaseH_sf"/>
</dbReference>
<evidence type="ECO:0000259" key="1">
    <source>
        <dbReference type="Pfam" id="PF10108"/>
    </source>
</evidence>
<dbReference type="RefSeq" id="WP_202241450.1">
    <property type="nucleotide sequence ID" value="NZ_JAESIY010000001.1"/>
</dbReference>
<keyword evidence="2" id="KW-0269">Exonuclease</keyword>
<name>A0A937F3X3_9BACT</name>
<sequence>MYPLKNILFLDIETVGCTDDYDSLPDRLKTQWARKTSFLKKGDDLTDKEVFEDRAGIFAEFGKIVTIGLGFFSFENEEQPIFRTKALFNHDEKLILTEFVDTLSKFSKNGLSLCAHNGREFDFPYLSRRLLINGIPLPEVLNLMGKKPWEVQHIDTMDMWKFGDWKHYTSLDLLATIFNITSSKSDIDGSEVNQVYYETKDLRRIAEYCLRDVVVTAKLFLKLKSIPLEDFKIIDVTDY</sequence>
<dbReference type="GO" id="GO:0003676">
    <property type="term" value="F:nucleic acid binding"/>
    <property type="evidence" value="ECO:0007669"/>
    <property type="project" value="InterPro"/>
</dbReference>
<gene>
    <name evidence="2" type="ORF">JL102_00320</name>
</gene>
<dbReference type="Proteomes" id="UP000659388">
    <property type="component" value="Unassembled WGS sequence"/>
</dbReference>
<organism evidence="2 3">
    <name type="scientific">Fulvivirga sediminis</name>
    <dbReference type="NCBI Taxonomy" id="2803949"/>
    <lineage>
        <taxon>Bacteria</taxon>
        <taxon>Pseudomonadati</taxon>
        <taxon>Bacteroidota</taxon>
        <taxon>Cytophagia</taxon>
        <taxon>Cytophagales</taxon>
        <taxon>Fulvivirgaceae</taxon>
        <taxon>Fulvivirga</taxon>
    </lineage>
</organism>
<evidence type="ECO:0000313" key="3">
    <source>
        <dbReference type="Proteomes" id="UP000659388"/>
    </source>
</evidence>
<evidence type="ECO:0000313" key="2">
    <source>
        <dbReference type="EMBL" id="MBL3654556.1"/>
    </source>
</evidence>
<dbReference type="Gene3D" id="3.30.420.10">
    <property type="entry name" value="Ribonuclease H-like superfamily/Ribonuclease H"/>
    <property type="match status" value="1"/>
</dbReference>
<reference evidence="2" key="1">
    <citation type="submission" date="2021-01" db="EMBL/GenBank/DDBJ databases">
        <title>Fulvivirga kasyanovii gen. nov., sp nov., a novel member of the phylum Bacteroidetes isolated from seawater in a mussel farm.</title>
        <authorList>
            <person name="Zhao L.-H."/>
            <person name="Wang Z.-J."/>
        </authorList>
    </citation>
    <scope>NUCLEOTIDE SEQUENCE</scope>
    <source>
        <strain evidence="2">2943</strain>
    </source>
</reference>
<dbReference type="GO" id="GO:0004527">
    <property type="term" value="F:exonuclease activity"/>
    <property type="evidence" value="ECO:0007669"/>
    <property type="project" value="UniProtKB-KW"/>
</dbReference>
<proteinExistence type="predicted"/>
<keyword evidence="2" id="KW-0540">Nuclease</keyword>
<keyword evidence="3" id="KW-1185">Reference proteome</keyword>
<feature type="domain" description="Predicted 3'-5' exonuclease PolB-like" evidence="1">
    <location>
        <begin position="83"/>
        <end position="225"/>
    </location>
</feature>
<keyword evidence="2" id="KW-0378">Hydrolase</keyword>
<accession>A0A937F3X3</accession>
<dbReference type="SUPFAM" id="SSF53098">
    <property type="entry name" value="Ribonuclease H-like"/>
    <property type="match status" value="1"/>
</dbReference>
<dbReference type="EMBL" id="JAESIY010000001">
    <property type="protein sequence ID" value="MBL3654556.1"/>
    <property type="molecule type" value="Genomic_DNA"/>
</dbReference>
<protein>
    <submittedName>
        <fullName evidence="2">3'-5' exonuclease</fullName>
    </submittedName>
</protein>
<dbReference type="CDD" id="cd05782">
    <property type="entry name" value="DNA_polB_like1_exo"/>
    <property type="match status" value="1"/>
</dbReference>
<dbReference type="AlphaFoldDB" id="A0A937F3X3"/>